<dbReference type="STRING" id="335541.Swol_1069"/>
<dbReference type="Pfam" id="PF01522">
    <property type="entry name" value="Polysacc_deac_1"/>
    <property type="match status" value="1"/>
</dbReference>
<dbReference type="KEGG" id="swo:Swol_1069"/>
<gene>
    <name evidence="2" type="ordered locus">Swol_1069</name>
</gene>
<feature type="domain" description="NodB homology" evidence="1">
    <location>
        <begin position="53"/>
        <end position="235"/>
    </location>
</feature>
<dbReference type="InterPro" id="IPR002509">
    <property type="entry name" value="NODB_dom"/>
</dbReference>
<dbReference type="HOGENOM" id="CLU_021264_0_1_9"/>
<evidence type="ECO:0000259" key="1">
    <source>
        <dbReference type="PROSITE" id="PS51677"/>
    </source>
</evidence>
<proteinExistence type="predicted"/>
<dbReference type="AlphaFoldDB" id="Q0AY25"/>
<dbReference type="GO" id="GO:0016810">
    <property type="term" value="F:hydrolase activity, acting on carbon-nitrogen (but not peptide) bonds"/>
    <property type="evidence" value="ECO:0007669"/>
    <property type="project" value="InterPro"/>
</dbReference>
<dbReference type="PANTHER" id="PTHR10587">
    <property type="entry name" value="GLYCOSYL TRANSFERASE-RELATED"/>
    <property type="match status" value="1"/>
</dbReference>
<dbReference type="InterPro" id="IPR011330">
    <property type="entry name" value="Glyco_hydro/deAcase_b/a-brl"/>
</dbReference>
<keyword evidence="3" id="KW-1185">Reference proteome</keyword>
<evidence type="ECO:0000313" key="2">
    <source>
        <dbReference type="EMBL" id="ABI68379.1"/>
    </source>
</evidence>
<sequence length="247" mass="28210">MFFVLQRRSVGFFLGGILFLGISLGAYNLALHPNMHNWKAQKLVITDVKTTEKAVALTFDDGPDPVNTPVVLDMLKKHQAQATFFVVGIRAEKQSDLLQRMANEGHEIGNHSYSHADFNHKKKEFYQEEIRKTNALIERISGQKSKLFRPPGGYLSYDMVEVTQKEKVTIAYWTYQQDSKDWQGNNSSQIAAHIIKNIKPGQIIILHDGYKNGLETARAVDKLIPELKQQGYRFLTMSDLMLLEKQE</sequence>
<dbReference type="SUPFAM" id="SSF88713">
    <property type="entry name" value="Glycoside hydrolase/deacetylase"/>
    <property type="match status" value="1"/>
</dbReference>
<name>Q0AY25_SYNWW</name>
<dbReference type="eggNOG" id="COG0726">
    <property type="taxonomic scope" value="Bacteria"/>
</dbReference>
<dbReference type="InterPro" id="IPR050248">
    <property type="entry name" value="Polysacc_deacetylase_ArnD"/>
</dbReference>
<accession>Q0AY25</accession>
<protein>
    <submittedName>
        <fullName evidence="2">Polysaccharide deacetylase</fullName>
    </submittedName>
</protein>
<dbReference type="GO" id="GO:0005975">
    <property type="term" value="P:carbohydrate metabolic process"/>
    <property type="evidence" value="ECO:0007669"/>
    <property type="project" value="InterPro"/>
</dbReference>
<dbReference type="OrthoDB" id="258610at2"/>
<dbReference type="EMBL" id="CP000448">
    <property type="protein sequence ID" value="ABI68379.1"/>
    <property type="molecule type" value="Genomic_DNA"/>
</dbReference>
<reference evidence="3" key="1">
    <citation type="journal article" date="2010" name="Environ. Microbiol.">
        <title>The genome of Syntrophomonas wolfei: new insights into syntrophic metabolism and biohydrogen production.</title>
        <authorList>
            <person name="Sieber J.R."/>
            <person name="Sims D.R."/>
            <person name="Han C."/>
            <person name="Kim E."/>
            <person name="Lykidis A."/>
            <person name="Lapidus A.L."/>
            <person name="McDonnald E."/>
            <person name="Rohlin L."/>
            <person name="Culley D.E."/>
            <person name="Gunsalus R."/>
            <person name="McInerney M.J."/>
        </authorList>
    </citation>
    <scope>NUCLEOTIDE SEQUENCE [LARGE SCALE GENOMIC DNA]</scope>
    <source>
        <strain evidence="3">DSM 2245B / Goettingen</strain>
    </source>
</reference>
<evidence type="ECO:0000313" key="3">
    <source>
        <dbReference type="Proteomes" id="UP000001968"/>
    </source>
</evidence>
<dbReference type="Gene3D" id="3.20.20.370">
    <property type="entry name" value="Glycoside hydrolase/deacetylase"/>
    <property type="match status" value="1"/>
</dbReference>
<dbReference type="CDD" id="cd10959">
    <property type="entry name" value="CE4_NodB_like_3"/>
    <property type="match status" value="1"/>
</dbReference>
<organism evidence="2 3">
    <name type="scientific">Syntrophomonas wolfei subsp. wolfei (strain DSM 2245B / Goettingen)</name>
    <dbReference type="NCBI Taxonomy" id="335541"/>
    <lineage>
        <taxon>Bacteria</taxon>
        <taxon>Bacillati</taxon>
        <taxon>Bacillota</taxon>
        <taxon>Clostridia</taxon>
        <taxon>Eubacteriales</taxon>
        <taxon>Syntrophomonadaceae</taxon>
        <taxon>Syntrophomonas</taxon>
    </lineage>
</organism>
<dbReference type="PROSITE" id="PS51677">
    <property type="entry name" value="NODB"/>
    <property type="match status" value="1"/>
</dbReference>
<dbReference type="Proteomes" id="UP000001968">
    <property type="component" value="Chromosome"/>
</dbReference>